<name>A0A0R2B757_SECCO</name>
<dbReference type="EMBL" id="AYYR01000054">
    <property type="protein sequence ID" value="KRM75214.1"/>
    <property type="molecule type" value="Genomic_DNA"/>
</dbReference>
<dbReference type="CDD" id="cd04301">
    <property type="entry name" value="NAT_SF"/>
    <property type="match status" value="1"/>
</dbReference>
<dbReference type="InterPro" id="IPR000182">
    <property type="entry name" value="GNAT_dom"/>
</dbReference>
<dbReference type="Proteomes" id="UP000051845">
    <property type="component" value="Unassembled WGS sequence"/>
</dbReference>
<dbReference type="GO" id="GO:0016747">
    <property type="term" value="F:acyltransferase activity, transferring groups other than amino-acyl groups"/>
    <property type="evidence" value="ECO:0007669"/>
    <property type="project" value="InterPro"/>
</dbReference>
<organism evidence="2 3">
    <name type="scientific">Secundilactobacillus collinoides DSM 20515 = JCM 1123</name>
    <dbReference type="NCBI Taxonomy" id="1423733"/>
    <lineage>
        <taxon>Bacteria</taxon>
        <taxon>Bacillati</taxon>
        <taxon>Bacillota</taxon>
        <taxon>Bacilli</taxon>
        <taxon>Lactobacillales</taxon>
        <taxon>Lactobacillaceae</taxon>
        <taxon>Secundilactobacillus</taxon>
    </lineage>
</organism>
<reference evidence="2 3" key="1">
    <citation type="journal article" date="2015" name="Genome Announc.">
        <title>Expanding the biotechnology potential of lactobacilli through comparative genomics of 213 strains and associated genera.</title>
        <authorList>
            <person name="Sun Z."/>
            <person name="Harris H.M."/>
            <person name="McCann A."/>
            <person name="Guo C."/>
            <person name="Argimon S."/>
            <person name="Zhang W."/>
            <person name="Yang X."/>
            <person name="Jeffery I.B."/>
            <person name="Cooney J.C."/>
            <person name="Kagawa T.F."/>
            <person name="Liu W."/>
            <person name="Song Y."/>
            <person name="Salvetti E."/>
            <person name="Wrobel A."/>
            <person name="Rasinkangas P."/>
            <person name="Parkhill J."/>
            <person name="Rea M.C."/>
            <person name="O'Sullivan O."/>
            <person name="Ritari J."/>
            <person name="Douillard F.P."/>
            <person name="Paul Ross R."/>
            <person name="Yang R."/>
            <person name="Briner A.E."/>
            <person name="Felis G.E."/>
            <person name="de Vos W.M."/>
            <person name="Barrangou R."/>
            <person name="Klaenhammer T.R."/>
            <person name="Caufield P.W."/>
            <person name="Cui Y."/>
            <person name="Zhang H."/>
            <person name="O'Toole P.W."/>
        </authorList>
    </citation>
    <scope>NUCLEOTIDE SEQUENCE [LARGE SCALE GENOMIC DNA]</scope>
    <source>
        <strain evidence="2 3">DSM 20515</strain>
    </source>
</reference>
<protein>
    <recommendedName>
        <fullName evidence="1">N-acetyltransferase domain-containing protein</fullName>
    </recommendedName>
</protein>
<dbReference type="PROSITE" id="PS51186">
    <property type="entry name" value="GNAT"/>
    <property type="match status" value="1"/>
</dbReference>
<dbReference type="STRING" id="33960.TY91_15015"/>
<dbReference type="Gene3D" id="3.40.630.30">
    <property type="match status" value="1"/>
</dbReference>
<dbReference type="Pfam" id="PF13673">
    <property type="entry name" value="Acetyltransf_10"/>
    <property type="match status" value="1"/>
</dbReference>
<gene>
    <name evidence="2" type="ORF">FC82_GL002398</name>
</gene>
<comment type="caution">
    <text evidence="2">The sequence shown here is derived from an EMBL/GenBank/DDBJ whole genome shotgun (WGS) entry which is preliminary data.</text>
</comment>
<evidence type="ECO:0000313" key="3">
    <source>
        <dbReference type="Proteomes" id="UP000051845"/>
    </source>
</evidence>
<sequence>MWQAKPFAELSVTEFFECLKLRVKTFVVDQKRIYQEVDDNDPRAIHIFDWEDGHVIAYARVFQTDADTVTFGRVVTDDAHRGTGLGNALMDQIMTVIKQHDAGLTIAIEAQVQVQGYYRKFEFETAGETFIFNSTPHIKMVHQAL</sequence>
<dbReference type="InterPro" id="IPR016181">
    <property type="entry name" value="Acyl_CoA_acyltransferase"/>
</dbReference>
<accession>A0A0R2B757</accession>
<dbReference type="RefSeq" id="WP_056996863.1">
    <property type="nucleotide sequence ID" value="NZ_AYYR01000054.1"/>
</dbReference>
<feature type="domain" description="N-acetyltransferase" evidence="1">
    <location>
        <begin position="5"/>
        <end position="145"/>
    </location>
</feature>
<evidence type="ECO:0000313" key="2">
    <source>
        <dbReference type="EMBL" id="KRM75214.1"/>
    </source>
</evidence>
<dbReference type="SUPFAM" id="SSF55729">
    <property type="entry name" value="Acyl-CoA N-acyltransferases (Nat)"/>
    <property type="match status" value="1"/>
</dbReference>
<proteinExistence type="predicted"/>
<evidence type="ECO:0000259" key="1">
    <source>
        <dbReference type="PROSITE" id="PS51186"/>
    </source>
</evidence>
<dbReference type="PATRIC" id="fig|1423733.4.peg.2512"/>
<dbReference type="AlphaFoldDB" id="A0A0R2B757"/>